<dbReference type="PANTHER" id="PTHR30600">
    <property type="entry name" value="CYTOCHROME C PEROXIDASE-RELATED"/>
    <property type="match status" value="1"/>
</dbReference>
<accession>A0ABX5PZJ8</accession>
<feature type="domain" description="Cytochrome c" evidence="8">
    <location>
        <begin position="72"/>
        <end position="181"/>
    </location>
</feature>
<evidence type="ECO:0000259" key="8">
    <source>
        <dbReference type="PROSITE" id="PS51007"/>
    </source>
</evidence>
<keyword evidence="9" id="KW-0575">Peroxidase</keyword>
<dbReference type="GO" id="GO:0004601">
    <property type="term" value="F:peroxidase activity"/>
    <property type="evidence" value="ECO:0007669"/>
    <property type="project" value="UniProtKB-KW"/>
</dbReference>
<dbReference type="InterPro" id="IPR004852">
    <property type="entry name" value="Di-haem_cyt_c_peroxidsae"/>
</dbReference>
<dbReference type="Pfam" id="PF03150">
    <property type="entry name" value="CCP_MauG"/>
    <property type="match status" value="1"/>
</dbReference>
<keyword evidence="4" id="KW-0732">Signal</keyword>
<keyword evidence="2 7" id="KW-0349">Heme</keyword>
<gene>
    <name evidence="9" type="ORF">LX97_00133</name>
</gene>
<dbReference type="PROSITE" id="PS51257">
    <property type="entry name" value="PROKAR_LIPOPROTEIN"/>
    <property type="match status" value="1"/>
</dbReference>
<evidence type="ECO:0000313" key="9">
    <source>
        <dbReference type="EMBL" id="PZX43134.1"/>
    </source>
</evidence>
<evidence type="ECO:0000256" key="6">
    <source>
        <dbReference type="ARBA" id="ARBA00023004"/>
    </source>
</evidence>
<comment type="caution">
    <text evidence="9">The sequence shown here is derived from an EMBL/GenBank/DDBJ whole genome shotgun (WGS) entry which is preliminary data.</text>
</comment>
<sequence>MNYRVYLLALIIGAIISCDTSEESGDYIPTDQAILESAFGTNIDLTQSIDYRNTSVPTYIRFSNTGNAIENEKAVLGRILFYDKQLSVDNSISCASCHKQENAFSDTAVASLGVNGLTGRHSMRLINTGYRTGTNFFWNERVNSLSAQVTQPIRDHIEMGFSGTNGAPSFNDLLLKLSAIDYYQVMFNYVYEDQAITEERLQECLSQFVLSIQSFDSKYDEGLSMTGNPGPPFPNYNMSENRGKFLFTTGPQNGGAGCVSCHAPPEFAIKDDIHNNGVIATIADPNVFDHNNTRSPSLRDLENPDGNLNGPLMHNGSFSSLLAMIDHYDNIDITNQQLLDPLLFDGRGSNGLVGQNLNLSDNDKQALANFLRTLTGNDVYTNVKWSNPFVNQ</sequence>
<reference evidence="9 10" key="1">
    <citation type="submission" date="2018-06" db="EMBL/GenBank/DDBJ databases">
        <title>Genomic Encyclopedia of Archaeal and Bacterial Type Strains, Phase II (KMG-II): from individual species to whole genera.</title>
        <authorList>
            <person name="Goeker M."/>
        </authorList>
    </citation>
    <scope>NUCLEOTIDE SEQUENCE [LARGE SCALE GENOMIC DNA]</scope>
    <source>
        <strain evidence="9 10">DSM 17205</strain>
    </source>
</reference>
<dbReference type="Gene3D" id="1.10.760.10">
    <property type="entry name" value="Cytochrome c-like domain"/>
    <property type="match status" value="2"/>
</dbReference>
<evidence type="ECO:0000313" key="10">
    <source>
        <dbReference type="Proteomes" id="UP000248584"/>
    </source>
</evidence>
<organism evidence="9 10">
    <name type="scientific">Nonlabens dokdonensis</name>
    <dbReference type="NCBI Taxonomy" id="328515"/>
    <lineage>
        <taxon>Bacteria</taxon>
        <taxon>Pseudomonadati</taxon>
        <taxon>Bacteroidota</taxon>
        <taxon>Flavobacteriia</taxon>
        <taxon>Flavobacteriales</taxon>
        <taxon>Flavobacteriaceae</taxon>
        <taxon>Nonlabens</taxon>
    </lineage>
</organism>
<dbReference type="Proteomes" id="UP000248584">
    <property type="component" value="Unassembled WGS sequence"/>
</dbReference>
<keyword evidence="5" id="KW-0560">Oxidoreductase</keyword>
<name>A0ABX5PZJ8_9FLAO</name>
<feature type="domain" description="Cytochrome c" evidence="8">
    <location>
        <begin position="238"/>
        <end position="375"/>
    </location>
</feature>
<keyword evidence="10" id="KW-1185">Reference proteome</keyword>
<evidence type="ECO:0000256" key="7">
    <source>
        <dbReference type="PROSITE-ProRule" id="PRU00433"/>
    </source>
</evidence>
<keyword evidence="3 7" id="KW-0479">Metal-binding</keyword>
<dbReference type="InterPro" id="IPR051395">
    <property type="entry name" value="Cytochrome_c_Peroxidase/MauG"/>
</dbReference>
<evidence type="ECO:0000256" key="2">
    <source>
        <dbReference type="ARBA" id="ARBA00022617"/>
    </source>
</evidence>
<dbReference type="PANTHER" id="PTHR30600:SF10">
    <property type="entry name" value="BLL6722 PROTEIN"/>
    <property type="match status" value="1"/>
</dbReference>
<evidence type="ECO:0000256" key="1">
    <source>
        <dbReference type="ARBA" id="ARBA00004196"/>
    </source>
</evidence>
<evidence type="ECO:0000256" key="4">
    <source>
        <dbReference type="ARBA" id="ARBA00022729"/>
    </source>
</evidence>
<keyword evidence="6 7" id="KW-0408">Iron</keyword>
<dbReference type="PROSITE" id="PS51007">
    <property type="entry name" value="CYTC"/>
    <property type="match status" value="2"/>
</dbReference>
<dbReference type="InterPro" id="IPR009056">
    <property type="entry name" value="Cyt_c-like_dom"/>
</dbReference>
<dbReference type="EMBL" id="QKZR01000001">
    <property type="protein sequence ID" value="PZX43134.1"/>
    <property type="molecule type" value="Genomic_DNA"/>
</dbReference>
<evidence type="ECO:0000256" key="5">
    <source>
        <dbReference type="ARBA" id="ARBA00023002"/>
    </source>
</evidence>
<dbReference type="SUPFAM" id="SSF46626">
    <property type="entry name" value="Cytochrome c"/>
    <property type="match status" value="2"/>
</dbReference>
<protein>
    <submittedName>
        <fullName evidence="9">Cytochrome c peroxidase</fullName>
    </submittedName>
</protein>
<dbReference type="RefSeq" id="WP_015360934.1">
    <property type="nucleotide sequence ID" value="NZ_QKZR01000001.1"/>
</dbReference>
<evidence type="ECO:0000256" key="3">
    <source>
        <dbReference type="ARBA" id="ARBA00022723"/>
    </source>
</evidence>
<comment type="subcellular location">
    <subcellularLocation>
        <location evidence="1">Cell envelope</location>
    </subcellularLocation>
</comment>
<dbReference type="InterPro" id="IPR036909">
    <property type="entry name" value="Cyt_c-like_dom_sf"/>
</dbReference>
<proteinExistence type="predicted"/>